<proteinExistence type="predicted"/>
<reference evidence="1" key="1">
    <citation type="journal article" date="2021" name="Nat. Commun.">
        <title>Genetic determinants of endophytism in the Arabidopsis root mycobiome.</title>
        <authorList>
            <person name="Mesny F."/>
            <person name="Miyauchi S."/>
            <person name="Thiergart T."/>
            <person name="Pickel B."/>
            <person name="Atanasova L."/>
            <person name="Karlsson M."/>
            <person name="Huettel B."/>
            <person name="Barry K.W."/>
            <person name="Haridas S."/>
            <person name="Chen C."/>
            <person name="Bauer D."/>
            <person name="Andreopoulos W."/>
            <person name="Pangilinan J."/>
            <person name="LaButti K."/>
            <person name="Riley R."/>
            <person name="Lipzen A."/>
            <person name="Clum A."/>
            <person name="Drula E."/>
            <person name="Henrissat B."/>
            <person name="Kohler A."/>
            <person name="Grigoriev I.V."/>
            <person name="Martin F.M."/>
            <person name="Hacquard S."/>
        </authorList>
    </citation>
    <scope>NUCLEOTIDE SEQUENCE</scope>
    <source>
        <strain evidence="1">MPI-CAGE-AT-0016</strain>
    </source>
</reference>
<sequence>MTVIEIGCMVVKPGLDIMDPSKPEGRVLPGVWNTVTTSPGGPSRVCWGLESEDPSRVWAFFDWDSVKQHQDFAKTLGPDAVKDIPTICVSSDFVKHAALEPSTDALTALWVEVTLAYFTADISQADKEVALAQMERVLAASGIDNRALGWGVENDFPLRGGDGQTGAVQTGAVLMGVVGWLSREEQAKFRETDAYRDSVELLERTPGLIGSLKLSIEGKHIEREIKG</sequence>
<accession>A0A8K0X8G5</accession>
<dbReference type="AlphaFoldDB" id="A0A8K0X8G5"/>
<organism evidence="1 2">
    <name type="scientific">Plectosphaerella cucumerina</name>
    <dbReference type="NCBI Taxonomy" id="40658"/>
    <lineage>
        <taxon>Eukaryota</taxon>
        <taxon>Fungi</taxon>
        <taxon>Dikarya</taxon>
        <taxon>Ascomycota</taxon>
        <taxon>Pezizomycotina</taxon>
        <taxon>Sordariomycetes</taxon>
        <taxon>Hypocreomycetidae</taxon>
        <taxon>Glomerellales</taxon>
        <taxon>Plectosphaerellaceae</taxon>
        <taxon>Plectosphaerella</taxon>
    </lineage>
</organism>
<evidence type="ECO:0000313" key="1">
    <source>
        <dbReference type="EMBL" id="KAH7375901.1"/>
    </source>
</evidence>
<dbReference type="Proteomes" id="UP000813385">
    <property type="component" value="Unassembled WGS sequence"/>
</dbReference>
<comment type="caution">
    <text evidence="1">The sequence shown here is derived from an EMBL/GenBank/DDBJ whole genome shotgun (WGS) entry which is preliminary data.</text>
</comment>
<dbReference type="EMBL" id="JAGPXD010000001">
    <property type="protein sequence ID" value="KAH7375901.1"/>
    <property type="molecule type" value="Genomic_DNA"/>
</dbReference>
<dbReference type="OrthoDB" id="3830579at2759"/>
<dbReference type="Gene3D" id="3.30.70.100">
    <property type="match status" value="1"/>
</dbReference>
<protein>
    <recommendedName>
        <fullName evidence="3">ABM domain-containing protein</fullName>
    </recommendedName>
</protein>
<evidence type="ECO:0000313" key="2">
    <source>
        <dbReference type="Proteomes" id="UP000813385"/>
    </source>
</evidence>
<evidence type="ECO:0008006" key="3">
    <source>
        <dbReference type="Google" id="ProtNLM"/>
    </source>
</evidence>
<name>A0A8K0X8G5_9PEZI</name>
<gene>
    <name evidence="1" type="ORF">B0T11DRAFT_271189</name>
</gene>
<keyword evidence="2" id="KW-1185">Reference proteome</keyword>